<feature type="compositionally biased region" description="Low complexity" evidence="1">
    <location>
        <begin position="12"/>
        <end position="27"/>
    </location>
</feature>
<dbReference type="AlphaFoldDB" id="A0A9Q1HF56"/>
<proteinExistence type="predicted"/>
<accession>A0A9Q1HF56</accession>
<keyword evidence="3" id="KW-1185">Reference proteome</keyword>
<protein>
    <submittedName>
        <fullName evidence="2">Uncharacterized protein</fullName>
    </submittedName>
</protein>
<organism evidence="2 3">
    <name type="scientific">Holothuria leucospilota</name>
    <name type="common">Black long sea cucumber</name>
    <name type="synonym">Mertensiothuria leucospilota</name>
    <dbReference type="NCBI Taxonomy" id="206669"/>
    <lineage>
        <taxon>Eukaryota</taxon>
        <taxon>Metazoa</taxon>
        <taxon>Echinodermata</taxon>
        <taxon>Eleutherozoa</taxon>
        <taxon>Echinozoa</taxon>
        <taxon>Holothuroidea</taxon>
        <taxon>Aspidochirotacea</taxon>
        <taxon>Aspidochirotida</taxon>
        <taxon>Holothuriidae</taxon>
        <taxon>Holothuria</taxon>
    </lineage>
</organism>
<evidence type="ECO:0000313" key="3">
    <source>
        <dbReference type="Proteomes" id="UP001152320"/>
    </source>
</evidence>
<feature type="region of interest" description="Disordered" evidence="1">
    <location>
        <begin position="12"/>
        <end position="51"/>
    </location>
</feature>
<reference evidence="2" key="1">
    <citation type="submission" date="2021-10" db="EMBL/GenBank/DDBJ databases">
        <title>Tropical sea cucumber genome reveals ecological adaptation and Cuvierian tubules defense mechanism.</title>
        <authorList>
            <person name="Chen T."/>
        </authorList>
    </citation>
    <scope>NUCLEOTIDE SEQUENCE</scope>
    <source>
        <strain evidence="2">Nanhai2018</strain>
        <tissue evidence="2">Muscle</tissue>
    </source>
</reference>
<evidence type="ECO:0000256" key="1">
    <source>
        <dbReference type="SAM" id="MobiDB-lite"/>
    </source>
</evidence>
<dbReference type="Proteomes" id="UP001152320">
    <property type="component" value="Chromosome 4"/>
</dbReference>
<name>A0A9Q1HF56_HOLLE</name>
<comment type="caution">
    <text evidence="2">The sequence shown here is derived from an EMBL/GenBank/DDBJ whole genome shotgun (WGS) entry which is preliminary data.</text>
</comment>
<sequence length="74" mass="8407">MAAPPGYIIGVPMGPFGQPQFMQQPRMPMHPPPQHHQHPQHQRGPPQAMTEEKLQEKLYMTSQNFLAVTMKSTC</sequence>
<evidence type="ECO:0000313" key="2">
    <source>
        <dbReference type="EMBL" id="KAJ8044069.1"/>
    </source>
</evidence>
<dbReference type="EMBL" id="JAIZAY010000004">
    <property type="protein sequence ID" value="KAJ8044069.1"/>
    <property type="molecule type" value="Genomic_DNA"/>
</dbReference>
<gene>
    <name evidence="2" type="ORF">HOLleu_11433</name>
</gene>